<organism evidence="2 3">
    <name type="scientific">Anthostomella pinea</name>
    <dbReference type="NCBI Taxonomy" id="933095"/>
    <lineage>
        <taxon>Eukaryota</taxon>
        <taxon>Fungi</taxon>
        <taxon>Dikarya</taxon>
        <taxon>Ascomycota</taxon>
        <taxon>Pezizomycotina</taxon>
        <taxon>Sordariomycetes</taxon>
        <taxon>Xylariomycetidae</taxon>
        <taxon>Xylariales</taxon>
        <taxon>Xylariaceae</taxon>
        <taxon>Anthostomella</taxon>
    </lineage>
</organism>
<accession>A0AAI8YE24</accession>
<evidence type="ECO:0000313" key="3">
    <source>
        <dbReference type="Proteomes" id="UP001295740"/>
    </source>
</evidence>
<feature type="region of interest" description="Disordered" evidence="1">
    <location>
        <begin position="1"/>
        <end position="34"/>
    </location>
</feature>
<proteinExistence type="predicted"/>
<keyword evidence="3" id="KW-1185">Reference proteome</keyword>
<sequence>MRQSQTTVATLATRSAPAAPAPVSTGRVSRLPPLLNRSSTGYTFSTVPTINNATRSANRRPVTVMITPVEPEEDREGTVEAAAGEHRQHDNHTDPCWSCLPVGATRRSLREKGVAVAEKLWAYEDSQPQIQSTSSIQPPLPLTDIEILQGIAVVDAGWSKKRINSGAPVSEDLFARYFFDVWNRLARREETEGAYDPHGELFFMVEAYKARNPTPRDDRRYVPANEISWQCYAKVAGENTKNLKLILLMDINNKGFWSITAHNYEEVGKSTDEIAVWERGDDSDSLKRFERFLGGDIMNGILLALANHHNAIGDKTISKIITISGSLSKQKQFVAALALEK</sequence>
<feature type="compositionally biased region" description="Polar residues" evidence="1">
    <location>
        <begin position="1"/>
        <end position="13"/>
    </location>
</feature>
<dbReference type="Proteomes" id="UP001295740">
    <property type="component" value="Unassembled WGS sequence"/>
</dbReference>
<evidence type="ECO:0000313" key="2">
    <source>
        <dbReference type="EMBL" id="CAJ2501345.1"/>
    </source>
</evidence>
<evidence type="ECO:0000256" key="1">
    <source>
        <dbReference type="SAM" id="MobiDB-lite"/>
    </source>
</evidence>
<gene>
    <name evidence="2" type="ORF">KHLLAP_LOCUS1813</name>
</gene>
<reference evidence="2" key="1">
    <citation type="submission" date="2023-10" db="EMBL/GenBank/DDBJ databases">
        <authorList>
            <person name="Hackl T."/>
        </authorList>
    </citation>
    <scope>NUCLEOTIDE SEQUENCE</scope>
</reference>
<name>A0AAI8YE24_9PEZI</name>
<comment type="caution">
    <text evidence="2">The sequence shown here is derived from an EMBL/GenBank/DDBJ whole genome shotgun (WGS) entry which is preliminary data.</text>
</comment>
<protein>
    <submittedName>
        <fullName evidence="2">Uu.00g041980.m01.CDS01</fullName>
    </submittedName>
</protein>
<dbReference type="AlphaFoldDB" id="A0AAI8YE24"/>
<dbReference type="EMBL" id="CAUWAG010000003">
    <property type="protein sequence ID" value="CAJ2501345.1"/>
    <property type="molecule type" value="Genomic_DNA"/>
</dbReference>